<evidence type="ECO:0000256" key="1">
    <source>
        <dbReference type="SAM" id="MobiDB-lite"/>
    </source>
</evidence>
<name>A0A0D2P0N2_HYPSF</name>
<dbReference type="EMBL" id="KN817690">
    <property type="protein sequence ID" value="KJA14200.1"/>
    <property type="molecule type" value="Genomic_DNA"/>
</dbReference>
<feature type="region of interest" description="Disordered" evidence="1">
    <location>
        <begin position="447"/>
        <end position="648"/>
    </location>
</feature>
<dbReference type="OMA" id="WARRIEW"/>
<organism evidence="2 3">
    <name type="scientific">Hypholoma sublateritium (strain FD-334 SS-4)</name>
    <dbReference type="NCBI Taxonomy" id="945553"/>
    <lineage>
        <taxon>Eukaryota</taxon>
        <taxon>Fungi</taxon>
        <taxon>Dikarya</taxon>
        <taxon>Basidiomycota</taxon>
        <taxon>Agaricomycotina</taxon>
        <taxon>Agaricomycetes</taxon>
        <taxon>Agaricomycetidae</taxon>
        <taxon>Agaricales</taxon>
        <taxon>Agaricineae</taxon>
        <taxon>Strophariaceae</taxon>
        <taxon>Hypholoma</taxon>
    </lineage>
</organism>
<proteinExistence type="predicted"/>
<sequence>MSCPLHTCRQRLLVERPEFKTLDFSQHSTGEWFAAIVGWFTNYYNRFIAKGLPTTVDGHVSKSAPSTTDKRVVDKALRSLAIFSGDVSPREFYAQENATLLKERAEEILQARNDNLPKGAARNMALADLWDGLTDSEKNDWKDRAHALSGDVSRNREEFPLLMTDAIQSICDRGRLGSVVMALHFAYRDDQGGLECGCLYAGTDVNTGARINAQMMDHEEWHSQWRQYSNEIVPHPPPPRTTLIKRRDDGTPLFPDIDTKMSSPGQVAIGVEDYIAALWDKASPATKRNKVPWKLIAEDPEMFYDGDTFKLPCRLRPASEMVEDLGHMYMLVAYLQDRQKRGVPFKFYQQNEHESGSSEDELDFDSAVNMKATTRKKSPLPHRLAEQPHTIQPVNKATDKAATPLTAETSKAAHPASTVPPPPTADTLISPAPEASHADQLNQTTNQLPKPLTTETSEVAPTTSVVTSTVSLPPTADTFISPAPEASHADQLNKATDQLPTPSTAETSKVAPTTSANVRPEPPAALPTEAPTATTLTVGNKPGAARTVKKRKRAVGSEPRPPKKLRPREKPQVAEPTLAKPEKKRRKVKANSWRLTKTGREIPYYEKSDYESEQEGAGPSKSNEELLTLVPANSTDGRSVEISTLNAK</sequence>
<feature type="compositionally biased region" description="Polar residues" evidence="1">
    <location>
        <begin position="631"/>
        <end position="648"/>
    </location>
</feature>
<gene>
    <name evidence="2" type="ORF">HYPSUDRAFT_208911</name>
</gene>
<keyword evidence="3" id="KW-1185">Reference proteome</keyword>
<feature type="compositionally biased region" description="Low complexity" evidence="1">
    <location>
        <begin position="526"/>
        <end position="537"/>
    </location>
</feature>
<feature type="region of interest" description="Disordered" evidence="1">
    <location>
        <begin position="374"/>
        <end position="431"/>
    </location>
</feature>
<accession>A0A0D2P0N2</accession>
<feature type="compositionally biased region" description="Low complexity" evidence="1">
    <location>
        <begin position="452"/>
        <end position="476"/>
    </location>
</feature>
<evidence type="ECO:0000313" key="3">
    <source>
        <dbReference type="Proteomes" id="UP000054270"/>
    </source>
</evidence>
<dbReference type="Proteomes" id="UP000054270">
    <property type="component" value="Unassembled WGS sequence"/>
</dbReference>
<dbReference type="AlphaFoldDB" id="A0A0D2P0N2"/>
<dbReference type="OrthoDB" id="3063186at2759"/>
<reference evidence="3" key="1">
    <citation type="submission" date="2014-04" db="EMBL/GenBank/DDBJ databases">
        <title>Evolutionary Origins and Diversification of the Mycorrhizal Mutualists.</title>
        <authorList>
            <consortium name="DOE Joint Genome Institute"/>
            <consortium name="Mycorrhizal Genomics Consortium"/>
            <person name="Kohler A."/>
            <person name="Kuo A."/>
            <person name="Nagy L.G."/>
            <person name="Floudas D."/>
            <person name="Copeland A."/>
            <person name="Barry K.W."/>
            <person name="Cichocki N."/>
            <person name="Veneault-Fourrey C."/>
            <person name="LaButti K."/>
            <person name="Lindquist E.A."/>
            <person name="Lipzen A."/>
            <person name="Lundell T."/>
            <person name="Morin E."/>
            <person name="Murat C."/>
            <person name="Riley R."/>
            <person name="Ohm R."/>
            <person name="Sun H."/>
            <person name="Tunlid A."/>
            <person name="Henrissat B."/>
            <person name="Grigoriev I.V."/>
            <person name="Hibbett D.S."/>
            <person name="Martin F."/>
        </authorList>
    </citation>
    <scope>NUCLEOTIDE SEQUENCE [LARGE SCALE GENOMIC DNA]</scope>
    <source>
        <strain evidence="3">FD-334 SS-4</strain>
    </source>
</reference>
<feature type="compositionally biased region" description="Polar residues" evidence="1">
    <location>
        <begin position="493"/>
        <end position="517"/>
    </location>
</feature>
<feature type="compositionally biased region" description="Basic and acidic residues" evidence="1">
    <location>
        <begin position="598"/>
        <end position="610"/>
    </location>
</feature>
<evidence type="ECO:0000313" key="2">
    <source>
        <dbReference type="EMBL" id="KJA14200.1"/>
    </source>
</evidence>
<dbReference type="STRING" id="945553.A0A0D2P0N2"/>
<protein>
    <submittedName>
        <fullName evidence="2">Uncharacterized protein</fullName>
    </submittedName>
</protein>